<dbReference type="Proteomes" id="UP000026961">
    <property type="component" value="Chromosome 8"/>
</dbReference>
<reference evidence="1" key="1">
    <citation type="submission" date="2015-04" db="UniProtKB">
        <authorList>
            <consortium name="EnsemblPlants"/>
        </authorList>
    </citation>
    <scope>IDENTIFICATION</scope>
</reference>
<evidence type="ECO:0000313" key="2">
    <source>
        <dbReference type="Proteomes" id="UP000026961"/>
    </source>
</evidence>
<reference evidence="1" key="2">
    <citation type="submission" date="2018-05" db="EMBL/GenBank/DDBJ databases">
        <title>OgluRS3 (Oryza glumaepatula Reference Sequence Version 3).</title>
        <authorList>
            <person name="Zhang J."/>
            <person name="Kudrna D."/>
            <person name="Lee S."/>
            <person name="Talag J."/>
            <person name="Welchert J."/>
            <person name="Wing R.A."/>
        </authorList>
    </citation>
    <scope>NUCLEOTIDE SEQUENCE [LARGE SCALE GENOMIC DNA]</scope>
</reference>
<dbReference type="EnsemblPlants" id="OGLUM08G00730.1">
    <property type="protein sequence ID" value="OGLUM08G00730.1"/>
    <property type="gene ID" value="OGLUM08G00730"/>
</dbReference>
<dbReference type="Gramene" id="OGLUM08G00730.1">
    <property type="protein sequence ID" value="OGLUM08G00730.1"/>
    <property type="gene ID" value="OGLUM08G00730"/>
</dbReference>
<accession>A0A0E0AQ02</accession>
<evidence type="ECO:0000313" key="1">
    <source>
        <dbReference type="EnsemblPlants" id="OGLUM08G00730.1"/>
    </source>
</evidence>
<keyword evidence="2" id="KW-1185">Reference proteome</keyword>
<protein>
    <submittedName>
        <fullName evidence="1">Uncharacterized protein</fullName>
    </submittedName>
</protein>
<dbReference type="HOGENOM" id="CLU_2124962_0_0_1"/>
<sequence>MEHALQSLGQRVVAAVRLQVDLPSDSVLGWTGSCGMRAPVAIPPAELMKPRGCLPLPCSQAPRVHSHTKPWTSSTTTTDLAIVGRYAKPKLKAVHITFLKLTVILSLLFQPWCN</sequence>
<organism evidence="1">
    <name type="scientific">Oryza glumipatula</name>
    <dbReference type="NCBI Taxonomy" id="40148"/>
    <lineage>
        <taxon>Eukaryota</taxon>
        <taxon>Viridiplantae</taxon>
        <taxon>Streptophyta</taxon>
        <taxon>Embryophyta</taxon>
        <taxon>Tracheophyta</taxon>
        <taxon>Spermatophyta</taxon>
        <taxon>Magnoliopsida</taxon>
        <taxon>Liliopsida</taxon>
        <taxon>Poales</taxon>
        <taxon>Poaceae</taxon>
        <taxon>BOP clade</taxon>
        <taxon>Oryzoideae</taxon>
        <taxon>Oryzeae</taxon>
        <taxon>Oryzinae</taxon>
        <taxon>Oryza</taxon>
    </lineage>
</organism>
<proteinExistence type="predicted"/>
<dbReference type="AlphaFoldDB" id="A0A0E0AQ02"/>
<name>A0A0E0AQ02_9ORYZ</name>